<reference evidence="3 4" key="1">
    <citation type="submission" date="2021-04" db="EMBL/GenBank/DDBJ databases">
        <title>Genome analysis of Polyangium sp.</title>
        <authorList>
            <person name="Li Y."/>
            <person name="Wang J."/>
        </authorList>
    </citation>
    <scope>NUCLEOTIDE SEQUENCE [LARGE SCALE GENOMIC DNA]</scope>
    <source>
        <strain evidence="3 4">SDU14</strain>
    </source>
</reference>
<organism evidence="3 4">
    <name type="scientific">Polyangium jinanense</name>
    <dbReference type="NCBI Taxonomy" id="2829994"/>
    <lineage>
        <taxon>Bacteria</taxon>
        <taxon>Pseudomonadati</taxon>
        <taxon>Myxococcota</taxon>
        <taxon>Polyangia</taxon>
        <taxon>Polyangiales</taxon>
        <taxon>Polyangiaceae</taxon>
        <taxon>Polyangium</taxon>
    </lineage>
</organism>
<comment type="caution">
    <text evidence="3">The sequence shown here is derived from an EMBL/GenBank/DDBJ whole genome shotgun (WGS) entry which is preliminary data.</text>
</comment>
<sequence>MKKWVGWVVLGAVIGGCAAPPPPQAPSDFEYQLPHRSTGEPLRIETKDSTRTVMKKVPVGEREVYSARGRYVGKEVIYEAQPAEVPVHEWHVYQGDTEIDALSALHIARYAAFESAYEEERDRVQKDHARALEMYETEVKGAQTTKNVGLGLGISGLAGMAGFGGLFLATRNDETPPVPTTVTGAVSLGFMALAIGGFYLRAKASREQAAALMAAERLAASRMENKFQRFKTEEHVRNAVKSSKPKGGSEAAEAPAPTVHLSTTLDPSLVTGIPNNEKLGPALVAIWTPEAYGMDHAKAHANFERELLRSVLYFNNARGTMPRHEGNLVFYTDEASLRAVDGADAKPEGMPAMKVLALALATQVGIYVHHEGKASVFTVLDEDRIKKLLLQATEKEPGR</sequence>
<gene>
    <name evidence="3" type="ORF">KEG57_46920</name>
</gene>
<keyword evidence="2" id="KW-0812">Transmembrane</keyword>
<accession>A0A9X3XER7</accession>
<name>A0A9X3XER7_9BACT</name>
<dbReference type="RefSeq" id="WP_272459726.1">
    <property type="nucleotide sequence ID" value="NZ_JAGTJJ010000064.1"/>
</dbReference>
<dbReference type="Proteomes" id="UP001151081">
    <property type="component" value="Unassembled WGS sequence"/>
</dbReference>
<keyword evidence="2" id="KW-1133">Transmembrane helix</keyword>
<evidence type="ECO:0000256" key="2">
    <source>
        <dbReference type="SAM" id="Phobius"/>
    </source>
</evidence>
<keyword evidence="2" id="KW-0472">Membrane</keyword>
<evidence type="ECO:0008006" key="5">
    <source>
        <dbReference type="Google" id="ProtNLM"/>
    </source>
</evidence>
<evidence type="ECO:0000313" key="3">
    <source>
        <dbReference type="EMBL" id="MDC3988090.1"/>
    </source>
</evidence>
<dbReference type="PROSITE" id="PS51257">
    <property type="entry name" value="PROKAR_LIPOPROTEIN"/>
    <property type="match status" value="1"/>
</dbReference>
<evidence type="ECO:0000256" key="1">
    <source>
        <dbReference type="SAM" id="MobiDB-lite"/>
    </source>
</evidence>
<keyword evidence="4" id="KW-1185">Reference proteome</keyword>
<dbReference type="AlphaFoldDB" id="A0A9X3XER7"/>
<feature type="region of interest" description="Disordered" evidence="1">
    <location>
        <begin position="233"/>
        <end position="260"/>
    </location>
</feature>
<evidence type="ECO:0000313" key="4">
    <source>
        <dbReference type="Proteomes" id="UP001151081"/>
    </source>
</evidence>
<dbReference type="EMBL" id="JAGTJJ010000064">
    <property type="protein sequence ID" value="MDC3988090.1"/>
    <property type="molecule type" value="Genomic_DNA"/>
</dbReference>
<feature type="transmembrane region" description="Helical" evidence="2">
    <location>
        <begin position="181"/>
        <end position="200"/>
    </location>
</feature>
<protein>
    <recommendedName>
        <fullName evidence="5">Lipoprotein</fullName>
    </recommendedName>
</protein>
<proteinExistence type="predicted"/>
<feature type="transmembrane region" description="Helical" evidence="2">
    <location>
        <begin position="148"/>
        <end position="169"/>
    </location>
</feature>